<feature type="compositionally biased region" description="Polar residues" evidence="1">
    <location>
        <begin position="280"/>
        <end position="293"/>
    </location>
</feature>
<feature type="region of interest" description="Disordered" evidence="1">
    <location>
        <begin position="443"/>
        <end position="488"/>
    </location>
</feature>
<feature type="compositionally biased region" description="Basic and acidic residues" evidence="1">
    <location>
        <begin position="567"/>
        <end position="589"/>
    </location>
</feature>
<dbReference type="STRING" id="930990.A0A067NDT6"/>
<organism evidence="2 3">
    <name type="scientific">Botryobasidium botryosum (strain FD-172 SS1)</name>
    <dbReference type="NCBI Taxonomy" id="930990"/>
    <lineage>
        <taxon>Eukaryota</taxon>
        <taxon>Fungi</taxon>
        <taxon>Dikarya</taxon>
        <taxon>Basidiomycota</taxon>
        <taxon>Agaricomycotina</taxon>
        <taxon>Agaricomycetes</taxon>
        <taxon>Cantharellales</taxon>
        <taxon>Botryobasidiaceae</taxon>
        <taxon>Botryobasidium</taxon>
    </lineage>
</organism>
<evidence type="ECO:0000313" key="2">
    <source>
        <dbReference type="EMBL" id="KDQ21931.1"/>
    </source>
</evidence>
<keyword evidence="3" id="KW-1185">Reference proteome</keyword>
<reference evidence="3" key="1">
    <citation type="journal article" date="2014" name="Proc. Natl. Acad. Sci. U.S.A.">
        <title>Extensive sampling of basidiomycete genomes demonstrates inadequacy of the white-rot/brown-rot paradigm for wood decay fungi.</title>
        <authorList>
            <person name="Riley R."/>
            <person name="Salamov A.A."/>
            <person name="Brown D.W."/>
            <person name="Nagy L.G."/>
            <person name="Floudas D."/>
            <person name="Held B.W."/>
            <person name="Levasseur A."/>
            <person name="Lombard V."/>
            <person name="Morin E."/>
            <person name="Otillar R."/>
            <person name="Lindquist E.A."/>
            <person name="Sun H."/>
            <person name="LaButti K.M."/>
            <person name="Schmutz J."/>
            <person name="Jabbour D."/>
            <person name="Luo H."/>
            <person name="Baker S.E."/>
            <person name="Pisabarro A.G."/>
            <person name="Walton J.D."/>
            <person name="Blanchette R.A."/>
            <person name="Henrissat B."/>
            <person name="Martin F."/>
            <person name="Cullen D."/>
            <person name="Hibbett D.S."/>
            <person name="Grigoriev I.V."/>
        </authorList>
    </citation>
    <scope>NUCLEOTIDE SEQUENCE [LARGE SCALE GENOMIC DNA]</scope>
    <source>
        <strain evidence="3">FD-172 SS1</strain>
    </source>
</reference>
<feature type="compositionally biased region" description="Polar residues" evidence="1">
    <location>
        <begin position="249"/>
        <end position="266"/>
    </location>
</feature>
<dbReference type="EMBL" id="KL198016">
    <property type="protein sequence ID" value="KDQ21931.1"/>
    <property type="molecule type" value="Genomic_DNA"/>
</dbReference>
<name>A0A067NDT6_BOTB1</name>
<feature type="compositionally biased region" description="Polar residues" evidence="1">
    <location>
        <begin position="134"/>
        <end position="145"/>
    </location>
</feature>
<evidence type="ECO:0000313" key="3">
    <source>
        <dbReference type="Proteomes" id="UP000027195"/>
    </source>
</evidence>
<evidence type="ECO:0000256" key="1">
    <source>
        <dbReference type="SAM" id="MobiDB-lite"/>
    </source>
</evidence>
<protein>
    <submittedName>
        <fullName evidence="2">Uncharacterized protein</fullName>
    </submittedName>
</protein>
<feature type="region of interest" description="Disordered" evidence="1">
    <location>
        <begin position="604"/>
        <end position="626"/>
    </location>
</feature>
<feature type="region of interest" description="Disordered" evidence="1">
    <location>
        <begin position="1"/>
        <end position="360"/>
    </location>
</feature>
<feature type="compositionally biased region" description="Polar residues" evidence="1">
    <location>
        <begin position="9"/>
        <end position="40"/>
    </location>
</feature>
<dbReference type="InParanoid" id="A0A067NDT6"/>
<dbReference type="Proteomes" id="UP000027195">
    <property type="component" value="Unassembled WGS sequence"/>
</dbReference>
<feature type="compositionally biased region" description="Low complexity" evidence="1">
    <location>
        <begin position="168"/>
        <end position="198"/>
    </location>
</feature>
<feature type="compositionally biased region" description="Polar residues" evidence="1">
    <location>
        <begin position="91"/>
        <end position="118"/>
    </location>
</feature>
<feature type="compositionally biased region" description="Polar residues" evidence="1">
    <location>
        <begin position="678"/>
        <end position="698"/>
    </location>
</feature>
<dbReference type="HOGENOM" id="CLU_011605_0_0_1"/>
<dbReference type="AlphaFoldDB" id="A0A067NDT6"/>
<feature type="region of interest" description="Disordered" evidence="1">
    <location>
        <begin position="677"/>
        <end position="698"/>
    </location>
</feature>
<feature type="region of interest" description="Disordered" evidence="1">
    <location>
        <begin position="567"/>
        <end position="590"/>
    </location>
</feature>
<feature type="compositionally biased region" description="Polar residues" evidence="1">
    <location>
        <begin position="214"/>
        <end position="242"/>
    </location>
</feature>
<sequence length="949" mass="103897">MIHIAIQPPTDSQPNSRRGSQHPGDSQQKSLPRTPTQESAQLPPGAKGGKGKARADEGVIPGSPMRSAPAQAPPSPARTPRQTPSAMPQDLPTTPRQRTVAPSASASGVKSPVVNSVHPSGVALPESMAGETYISGTTRTPTQGSVPLDKAESQRSPTIRAASPKPPTRQARSQSQSQGRAPSHAPSQAPSQAPTQAARSKAPSYAPSRVDTATIPSQALPSPRAPSQQMSMAPSKAGTQRTGAGPGQAPSQQPMRASQAAPSASGQTHHTHHTHVQTQNLAQGQGQSRSATPSRVARAPSDEDVRTVRGGTSTPTPGYPGPSPYPQSQQQQPSRGPTPQLQQQQQRQAPSAQHYDDDEDRQFTEAELVEILRTPRTVQTISPSVLAAEVNRSHFHDEDLCILLHAADDEYTHEVVKKAIRKAVKARLKKLGYEHESEFLREINGPGHGNGHGHSHGQIGNGKARPQAAITAGSSRGTGPPPSDPPEWALGLIEMVNHAHQRLDSLHYKFDHRVPSETDNHDGHEVHDETAASEAIHDYEPDTSQKIVPIETRPVSGHAQEYYNGGHHDDYDEEEEHFHQETPGEDHLQPSEYDEETYRMRVKQPAGSEASHRTWEIEKSGGDPANRTMALDAIPEITGFDENSVYYADDPTHRRDQGRAVASPLAPGLHVDALATGPSHQPHQPAQPWPSTEWQLAQTSPPPWQRVHQKLLGWAMIWPLSEFDNGLASTAPGNQIDEVALSIYLTQVYKRYVRSRHTDNPPARVDRLFVPPNIADAISNAVFNGRHGDACQMLRDMWTPFGLDGMPRLLIVLAKHRRDSNHYVVHRFSLPEGTLTTYDTHPERAAPDGRPLGWWFAIRAAWPHAMYPHPDHLVQKMVRFHRPHQPLSDNSVAAVAIWRNLIMGSRAERSTDLVRLRELINNEVKSLRQRKEMGRLSVTATKSGWEATA</sequence>
<accession>A0A067NDT6</accession>
<feature type="compositionally biased region" description="Basic and acidic residues" evidence="1">
    <location>
        <begin position="610"/>
        <end position="621"/>
    </location>
</feature>
<feature type="compositionally biased region" description="Low complexity" evidence="1">
    <location>
        <begin position="326"/>
        <end position="348"/>
    </location>
</feature>
<proteinExistence type="predicted"/>
<dbReference type="OrthoDB" id="2562444at2759"/>
<gene>
    <name evidence="2" type="ORF">BOTBODRAFT_217466</name>
</gene>